<dbReference type="eggNOG" id="COG1541">
    <property type="taxonomic scope" value="Bacteria"/>
</dbReference>
<accession>B1Y343</accession>
<dbReference type="KEGG" id="lch:Lcho_3441"/>
<evidence type="ECO:0000313" key="4">
    <source>
        <dbReference type="Proteomes" id="UP000001693"/>
    </source>
</evidence>
<dbReference type="GO" id="GO:0016874">
    <property type="term" value="F:ligase activity"/>
    <property type="evidence" value="ECO:0007669"/>
    <property type="project" value="UniProtKB-KW"/>
</dbReference>
<dbReference type="AlphaFoldDB" id="B1Y343"/>
<dbReference type="OrthoDB" id="56632at2"/>
<dbReference type="Pfam" id="PF14535">
    <property type="entry name" value="AMP-binding_C_2"/>
    <property type="match status" value="1"/>
</dbReference>
<organism evidence="3 4">
    <name type="scientific">Leptothrix cholodnii (strain ATCC 51168 / LMG 8142 / SP-6)</name>
    <name type="common">Leptothrix discophora (strain SP-6)</name>
    <dbReference type="NCBI Taxonomy" id="395495"/>
    <lineage>
        <taxon>Bacteria</taxon>
        <taxon>Pseudomonadati</taxon>
        <taxon>Pseudomonadota</taxon>
        <taxon>Betaproteobacteria</taxon>
        <taxon>Burkholderiales</taxon>
        <taxon>Sphaerotilaceae</taxon>
        <taxon>Leptothrix</taxon>
    </lineage>
</organism>
<gene>
    <name evidence="3" type="ordered locus">Lcho_3441</name>
</gene>
<evidence type="ECO:0000259" key="1">
    <source>
        <dbReference type="Pfam" id="PF00501"/>
    </source>
</evidence>
<dbReference type="InterPro" id="IPR045851">
    <property type="entry name" value="AMP-bd_C_sf"/>
</dbReference>
<feature type="domain" description="AMP-dependent synthetase/ligase" evidence="1">
    <location>
        <begin position="148"/>
        <end position="285"/>
    </location>
</feature>
<reference evidence="3 4" key="1">
    <citation type="submission" date="2008-03" db="EMBL/GenBank/DDBJ databases">
        <title>Complete sequence of Leptothrix cholodnii SP-6.</title>
        <authorList>
            <consortium name="US DOE Joint Genome Institute"/>
            <person name="Copeland A."/>
            <person name="Lucas S."/>
            <person name="Lapidus A."/>
            <person name="Glavina del Rio T."/>
            <person name="Dalin E."/>
            <person name="Tice H."/>
            <person name="Bruce D."/>
            <person name="Goodwin L."/>
            <person name="Pitluck S."/>
            <person name="Chertkov O."/>
            <person name="Brettin T."/>
            <person name="Detter J.C."/>
            <person name="Han C."/>
            <person name="Kuske C.R."/>
            <person name="Schmutz J."/>
            <person name="Larimer F."/>
            <person name="Land M."/>
            <person name="Hauser L."/>
            <person name="Kyrpides N."/>
            <person name="Lykidis A."/>
            <person name="Emerson D."/>
            <person name="Richardson P."/>
        </authorList>
    </citation>
    <scope>NUCLEOTIDE SEQUENCE [LARGE SCALE GENOMIC DNA]</scope>
    <source>
        <strain evidence="4">ATCC 51168 / LMG 8142 / SP-6</strain>
    </source>
</reference>
<dbReference type="PANTHER" id="PTHR43845:SF1">
    <property type="entry name" value="BLR5969 PROTEIN"/>
    <property type="match status" value="1"/>
</dbReference>
<dbReference type="InterPro" id="IPR042099">
    <property type="entry name" value="ANL_N_sf"/>
</dbReference>
<sequence length="420" mass="44486">MTETLDALETRAPATREAALLAALPAQIGHAQQHSAAFGAILAGVDAGAVTSRAALAGLPVTRKSELLERQKAQRASDAFGGFATIGWASQAGARRTRRVFQSPGPIYEPEGEAGDYWRMARAIRAAGFRAGDLVHNSFSYHLTPAGSMMETGALALGCTVFPGGVGNTELQLQAIAELKPAGYIGTPSFLKILVDKAAETGVDIGSVRKALVSGEAFPPSLRDWLRERGIEGYQCYATADLGLIAYETPAREGLVIDEGVVVEIVRPGTGDPVPDGEVGELVITTLNPDYPLIRFGTGDLSAVLPGACPSGRSNTRIKGWLGRADQTTKVRGMFVHPSQVAEVVRRHPALLRARLVVEGEMANDRMTLKVEVADAPAGLAEQVAHSVRDVTKLRAEVELLAPGSLPNDGKVIEDARSYH</sequence>
<dbReference type="Proteomes" id="UP000001693">
    <property type="component" value="Chromosome"/>
</dbReference>
<dbReference type="Gene3D" id="3.40.50.12780">
    <property type="entry name" value="N-terminal domain of ligase-like"/>
    <property type="match status" value="1"/>
</dbReference>
<protein>
    <submittedName>
        <fullName evidence="3">Putative phenylacetate-CoA ligase</fullName>
    </submittedName>
</protein>
<dbReference type="Gene3D" id="3.30.300.30">
    <property type="match status" value="1"/>
</dbReference>
<dbReference type="RefSeq" id="WP_012348446.1">
    <property type="nucleotide sequence ID" value="NC_010524.1"/>
</dbReference>
<keyword evidence="4" id="KW-1185">Reference proteome</keyword>
<dbReference type="SUPFAM" id="SSF56801">
    <property type="entry name" value="Acetyl-CoA synthetase-like"/>
    <property type="match status" value="1"/>
</dbReference>
<dbReference type="InterPro" id="IPR000873">
    <property type="entry name" value="AMP-dep_synth/lig_dom"/>
</dbReference>
<dbReference type="InterPro" id="IPR028154">
    <property type="entry name" value="AMP-dep_Lig_C"/>
</dbReference>
<dbReference type="Pfam" id="PF00501">
    <property type="entry name" value="AMP-binding"/>
    <property type="match status" value="1"/>
</dbReference>
<name>B1Y343_LEPCP</name>
<keyword evidence="3" id="KW-0436">Ligase</keyword>
<evidence type="ECO:0000313" key="3">
    <source>
        <dbReference type="EMBL" id="ACB35699.1"/>
    </source>
</evidence>
<evidence type="ECO:0000259" key="2">
    <source>
        <dbReference type="Pfam" id="PF14535"/>
    </source>
</evidence>
<proteinExistence type="predicted"/>
<dbReference type="HOGENOM" id="CLU_035301_1_3_4"/>
<dbReference type="PANTHER" id="PTHR43845">
    <property type="entry name" value="BLR5969 PROTEIN"/>
    <property type="match status" value="1"/>
</dbReference>
<dbReference type="STRING" id="395495.Lcho_3441"/>
<dbReference type="EMBL" id="CP001013">
    <property type="protein sequence ID" value="ACB35699.1"/>
    <property type="molecule type" value="Genomic_DNA"/>
</dbReference>
<feature type="domain" description="AMP-dependent ligase C-terminal" evidence="2">
    <location>
        <begin position="333"/>
        <end position="409"/>
    </location>
</feature>